<dbReference type="InterPro" id="IPR038765">
    <property type="entry name" value="Papain-like_cys_pep_sf"/>
</dbReference>
<reference evidence="2 3" key="1">
    <citation type="submission" date="2016-10" db="EMBL/GenBank/DDBJ databases">
        <title>Draft Genome sequence of Roseomonas sp. strain M3.</title>
        <authorList>
            <person name="Subhash Y."/>
            <person name="Lee S."/>
        </authorList>
    </citation>
    <scope>NUCLEOTIDE SEQUENCE [LARGE SCALE GENOMIC DNA]</scope>
    <source>
        <strain evidence="2 3">M3</strain>
    </source>
</reference>
<dbReference type="EMBL" id="MLCO01000127">
    <property type="protein sequence ID" value="ONG52931.1"/>
    <property type="molecule type" value="Genomic_DNA"/>
</dbReference>
<dbReference type="OrthoDB" id="7279151at2"/>
<protein>
    <submittedName>
        <fullName evidence="2">CHAP domain-containing protein</fullName>
    </submittedName>
</protein>
<feature type="domain" description="Peptidase C51" evidence="1">
    <location>
        <begin position="11"/>
        <end position="135"/>
    </location>
</feature>
<dbReference type="PROSITE" id="PS50911">
    <property type="entry name" value="CHAP"/>
    <property type="match status" value="1"/>
</dbReference>
<dbReference type="AlphaFoldDB" id="A0A1V2H1R8"/>
<organism evidence="2 3">
    <name type="scientific">Teichococcus deserti</name>
    <dbReference type="NCBI Taxonomy" id="1817963"/>
    <lineage>
        <taxon>Bacteria</taxon>
        <taxon>Pseudomonadati</taxon>
        <taxon>Pseudomonadota</taxon>
        <taxon>Alphaproteobacteria</taxon>
        <taxon>Acetobacterales</taxon>
        <taxon>Roseomonadaceae</taxon>
        <taxon>Roseomonas</taxon>
    </lineage>
</organism>
<dbReference type="PROSITE" id="PS51257">
    <property type="entry name" value="PROKAR_LIPOPROTEIN"/>
    <property type="match status" value="1"/>
</dbReference>
<evidence type="ECO:0000313" key="2">
    <source>
        <dbReference type="EMBL" id="ONG52931.1"/>
    </source>
</evidence>
<name>A0A1V2H1R8_9PROT</name>
<evidence type="ECO:0000313" key="3">
    <source>
        <dbReference type="Proteomes" id="UP000188879"/>
    </source>
</evidence>
<sequence>MRFWLLLLPLLVAACGGGTPRGPVLGAAALQEPVTCVPYARARSGIDLRGDAWGWWDAAAGNYERGHAPRRGSVLVLTRSGRMRDGHLAVVSRIVSPREIRVDHANWASGSLKGRIMRDQPVMDVSPRNDWSLVKVWYPPVGDYGVTSYPAAGFVHGSSVMAAR</sequence>
<dbReference type="Pfam" id="PF05257">
    <property type="entry name" value="CHAP"/>
    <property type="match status" value="1"/>
</dbReference>
<dbReference type="RefSeq" id="WP_076957928.1">
    <property type="nucleotide sequence ID" value="NZ_MLCO01000127.1"/>
</dbReference>
<evidence type="ECO:0000259" key="1">
    <source>
        <dbReference type="PROSITE" id="PS50911"/>
    </source>
</evidence>
<keyword evidence="3" id="KW-1185">Reference proteome</keyword>
<gene>
    <name evidence="2" type="ORF">BKE38_13780</name>
</gene>
<dbReference type="Gene3D" id="3.90.1720.10">
    <property type="entry name" value="endopeptidase domain like (from Nostoc punctiforme)"/>
    <property type="match status" value="1"/>
</dbReference>
<comment type="caution">
    <text evidence="2">The sequence shown here is derived from an EMBL/GenBank/DDBJ whole genome shotgun (WGS) entry which is preliminary data.</text>
</comment>
<proteinExistence type="predicted"/>
<accession>A0A1V2H1R8</accession>
<dbReference type="Proteomes" id="UP000188879">
    <property type="component" value="Unassembled WGS sequence"/>
</dbReference>
<dbReference type="SUPFAM" id="SSF54001">
    <property type="entry name" value="Cysteine proteinases"/>
    <property type="match status" value="1"/>
</dbReference>
<dbReference type="InterPro" id="IPR007921">
    <property type="entry name" value="CHAP_dom"/>
</dbReference>